<proteinExistence type="predicted"/>
<dbReference type="Proteomes" id="UP000240624">
    <property type="component" value="Unassembled WGS sequence"/>
</dbReference>
<dbReference type="AlphaFoldDB" id="A0A1X6ZU46"/>
<sequence>MNFEQFDHKIRDAALQRAFPLEQDVPDRLNQLLRQLQARGQEQDKRREERAG</sequence>
<keyword evidence="4" id="KW-1185">Reference proteome</keyword>
<reference evidence="2 3" key="1">
    <citation type="submission" date="2017-03" db="EMBL/GenBank/DDBJ databases">
        <authorList>
            <person name="Afonso C.L."/>
            <person name="Miller P.J."/>
            <person name="Scott M.A."/>
            <person name="Spackman E."/>
            <person name="Goraichik I."/>
            <person name="Dimitrov K.M."/>
            <person name="Suarez D.L."/>
            <person name="Swayne D.E."/>
        </authorList>
    </citation>
    <scope>NUCLEOTIDE SEQUENCE [LARGE SCALE GENOMIC DNA]</scope>
    <source>
        <strain evidence="2 3">CECT 8367</strain>
    </source>
</reference>
<dbReference type="RefSeq" id="WP_165761484.1">
    <property type="nucleotide sequence ID" value="NZ_FWFY01000010.1"/>
</dbReference>
<name>A0A1X6ZU46_9RHOB</name>
<gene>
    <name evidence="1" type="ORF">CLV79_11189</name>
    <name evidence="2" type="ORF">LOS8367_02986</name>
</gene>
<protein>
    <submittedName>
        <fullName evidence="2">Uncharacterized protein</fullName>
    </submittedName>
</protein>
<dbReference type="EMBL" id="FWFY01000010">
    <property type="protein sequence ID" value="SLN61688.1"/>
    <property type="molecule type" value="Genomic_DNA"/>
</dbReference>
<dbReference type="Proteomes" id="UP000193495">
    <property type="component" value="Unassembled WGS sequence"/>
</dbReference>
<evidence type="ECO:0000313" key="1">
    <source>
        <dbReference type="EMBL" id="PSK82971.1"/>
    </source>
</evidence>
<evidence type="ECO:0000313" key="3">
    <source>
        <dbReference type="Proteomes" id="UP000193495"/>
    </source>
</evidence>
<accession>A0A1X6ZU46</accession>
<organism evidence="2 3">
    <name type="scientific">Limimaricola soesokkakensis</name>
    <dbReference type="NCBI Taxonomy" id="1343159"/>
    <lineage>
        <taxon>Bacteria</taxon>
        <taxon>Pseudomonadati</taxon>
        <taxon>Pseudomonadota</taxon>
        <taxon>Alphaproteobacteria</taxon>
        <taxon>Rhodobacterales</taxon>
        <taxon>Paracoccaceae</taxon>
        <taxon>Limimaricola</taxon>
    </lineage>
</organism>
<dbReference type="EMBL" id="PYGB01000011">
    <property type="protein sequence ID" value="PSK82971.1"/>
    <property type="molecule type" value="Genomic_DNA"/>
</dbReference>
<evidence type="ECO:0000313" key="2">
    <source>
        <dbReference type="EMBL" id="SLN61688.1"/>
    </source>
</evidence>
<evidence type="ECO:0000313" key="4">
    <source>
        <dbReference type="Proteomes" id="UP000240624"/>
    </source>
</evidence>
<reference evidence="1 4" key="2">
    <citation type="submission" date="2018-03" db="EMBL/GenBank/DDBJ databases">
        <title>Genomic Encyclopedia of Archaeal and Bacterial Type Strains, Phase II (KMG-II): from individual species to whole genera.</title>
        <authorList>
            <person name="Goeker M."/>
        </authorList>
    </citation>
    <scope>NUCLEOTIDE SEQUENCE [LARGE SCALE GENOMIC DNA]</scope>
    <source>
        <strain evidence="1 4">DSM 29956</strain>
    </source>
</reference>